<name>K7AHY4_9ALTE</name>
<dbReference type="PANTHER" id="PTHR34290">
    <property type="entry name" value="SI:CH73-390P7.2"/>
    <property type="match status" value="1"/>
</dbReference>
<proteinExistence type="predicted"/>
<dbReference type="Proteomes" id="UP000006322">
    <property type="component" value="Unassembled WGS sequence"/>
</dbReference>
<keyword evidence="2" id="KW-1185">Reference proteome</keyword>
<evidence type="ECO:0000313" key="2">
    <source>
        <dbReference type="Proteomes" id="UP000006322"/>
    </source>
</evidence>
<comment type="caution">
    <text evidence="1">The sequence shown here is derived from an EMBL/GenBank/DDBJ whole genome shotgun (WGS) entry which is preliminary data.</text>
</comment>
<protein>
    <submittedName>
        <fullName evidence="1">Potential redox protein</fullName>
    </submittedName>
</protein>
<evidence type="ECO:0000313" key="1">
    <source>
        <dbReference type="EMBL" id="GAC34840.1"/>
    </source>
</evidence>
<sequence>MNARIHVEKTDGTMLTGLDAMYFAWKTVDKGWVYAWLRWPIIRWVADGLYTGLARNRYKISFLLTGKRRCVSCAESLEKPLGLAEVDTSQARKKETE</sequence>
<dbReference type="STRING" id="1129793.GPLA_3961"/>
<reference evidence="2" key="1">
    <citation type="journal article" date="2014" name="Environ. Microbiol.">
        <title>Comparative genomics of the marine bacterial genus Glaciecola reveals the high degree of genomic diversity and genomic characteristic for cold adaptation.</title>
        <authorList>
            <person name="Qin Q.L."/>
            <person name="Xie B.B."/>
            <person name="Yu Y."/>
            <person name="Shu Y.L."/>
            <person name="Rong J.C."/>
            <person name="Zhang Y.J."/>
            <person name="Zhao D.L."/>
            <person name="Chen X.L."/>
            <person name="Zhang X.Y."/>
            <person name="Chen B."/>
            <person name="Zhou B.C."/>
            <person name="Zhang Y.Z."/>
        </authorList>
    </citation>
    <scope>NUCLEOTIDE SEQUENCE [LARGE SCALE GENOMIC DNA]</scope>
    <source>
        <strain evidence="2">LMG 21857</strain>
    </source>
</reference>
<dbReference type="PANTHER" id="PTHR34290:SF2">
    <property type="entry name" value="OS04G0668800 PROTEIN"/>
    <property type="match status" value="1"/>
</dbReference>
<organism evidence="1 2">
    <name type="scientific">Paraglaciecola polaris LMG 21857</name>
    <dbReference type="NCBI Taxonomy" id="1129793"/>
    <lineage>
        <taxon>Bacteria</taxon>
        <taxon>Pseudomonadati</taxon>
        <taxon>Pseudomonadota</taxon>
        <taxon>Gammaproteobacteria</taxon>
        <taxon>Alteromonadales</taxon>
        <taxon>Alteromonadaceae</taxon>
        <taxon>Paraglaciecola</taxon>
    </lineage>
</organism>
<dbReference type="AlphaFoldDB" id="K7AHY4"/>
<gene>
    <name evidence="1" type="ORF">GPLA_3961</name>
</gene>
<dbReference type="Pfam" id="PF04134">
    <property type="entry name" value="DCC1-like"/>
    <property type="match status" value="1"/>
</dbReference>
<dbReference type="InterPro" id="IPR044691">
    <property type="entry name" value="DCC1_Trx"/>
</dbReference>
<dbReference type="EMBL" id="BAER01000118">
    <property type="protein sequence ID" value="GAC34840.1"/>
    <property type="molecule type" value="Genomic_DNA"/>
</dbReference>
<accession>K7AHY4</accession>
<dbReference type="GO" id="GO:0015035">
    <property type="term" value="F:protein-disulfide reductase activity"/>
    <property type="evidence" value="ECO:0007669"/>
    <property type="project" value="InterPro"/>
</dbReference>
<dbReference type="InterPro" id="IPR007263">
    <property type="entry name" value="DCC1-like"/>
</dbReference>